<dbReference type="PRINTS" id="PR01185">
    <property type="entry name" value="INTEGRINA"/>
</dbReference>
<dbReference type="GO" id="GO:0016787">
    <property type="term" value="F:hydrolase activity"/>
    <property type="evidence" value="ECO:0007669"/>
    <property type="project" value="UniProtKB-KW"/>
</dbReference>
<dbReference type="Gene3D" id="2.130.10.130">
    <property type="entry name" value="Integrin alpha, N-terminal"/>
    <property type="match status" value="4"/>
</dbReference>
<evidence type="ECO:0000256" key="4">
    <source>
        <dbReference type="ARBA" id="ARBA00023180"/>
    </source>
</evidence>
<evidence type="ECO:0000256" key="2">
    <source>
        <dbReference type="ARBA" id="ARBA00022737"/>
    </source>
</evidence>
<evidence type="ECO:0008006" key="8">
    <source>
        <dbReference type="Google" id="ProtNLM"/>
    </source>
</evidence>
<keyword evidence="4" id="KW-0325">Glycoprotein</keyword>
<dbReference type="OrthoDB" id="344301at2"/>
<dbReference type="AlphaFoldDB" id="A0A1J4Q3E9"/>
<dbReference type="InterPro" id="IPR000413">
    <property type="entry name" value="Integrin_alpha"/>
</dbReference>
<dbReference type="InterPro" id="IPR028994">
    <property type="entry name" value="Integrin_alpha_N"/>
</dbReference>
<dbReference type="PROSITE" id="PS51470">
    <property type="entry name" value="FG_GAP"/>
    <property type="match status" value="1"/>
</dbReference>
<sequence>MLAALLACITAVTAAVLTAGSGGAAQPYDFNGDGTPDLAVGLPGDTVNGNVRAGSVLVADGTSSGPAGTSTLINQDSTGVPGAAETDDSFGQNFVSADFNHDGYADLAVSSPFEAIDTTTGAGMLTVHYGTSSGLDGSRTDEFNEGASGMPGSVSTDHVFTYSLAAGDLNGDGYADLAIGEPFEGVNGHAHAGTIKIMFGSANGLTTADTIQIDESTTNVPGTPEAEDRFGDQVAIADVNGDGTADLVSATTGEQISGSSDRGSIHVMYGPITAAPASDGYVDSGNIDGISEFAGSALAVGHFNNDAYADVAVGVPGQEIGDQGAAGRIAVFYGTAHGLSADNMELFDEDTPGVAGAPESGDRFGTSLAAGDFDGDGVDDLIVGVGNEAIGSTKGAGAAVVLFGNATGGITAKGSIWVDQSTSGVPGTIDTDDHFGWTVGALDTDGDGRVEPLIGAPGNAAGTVTVLKVEPGTLKSATAYAQSDLGGATGLDGDAFGIALPH</sequence>
<dbReference type="GO" id="GO:0007155">
    <property type="term" value="P:cell adhesion"/>
    <property type="evidence" value="ECO:0007669"/>
    <property type="project" value="InterPro"/>
</dbReference>
<organism evidence="6 7">
    <name type="scientific">Streptomyces malaysiense</name>
    <dbReference type="NCBI Taxonomy" id="1428626"/>
    <lineage>
        <taxon>Bacteria</taxon>
        <taxon>Bacillati</taxon>
        <taxon>Actinomycetota</taxon>
        <taxon>Actinomycetes</taxon>
        <taxon>Kitasatosporales</taxon>
        <taxon>Streptomycetaceae</taxon>
        <taxon>Streptomyces</taxon>
    </lineage>
</organism>
<dbReference type="Pfam" id="PF01839">
    <property type="entry name" value="FG-GAP"/>
    <property type="match status" value="5"/>
</dbReference>
<evidence type="ECO:0000313" key="7">
    <source>
        <dbReference type="Proteomes" id="UP000034838"/>
    </source>
</evidence>
<proteinExistence type="predicted"/>
<feature type="chain" id="PRO_5009632078" description="Integrin-like protein" evidence="5">
    <location>
        <begin position="25"/>
        <end position="502"/>
    </location>
</feature>
<reference evidence="6" key="1">
    <citation type="submission" date="2016-10" db="EMBL/GenBank/DDBJ databases">
        <title>Genome sequence of Streptomyces malaysiense MUSC 136.</title>
        <authorList>
            <person name="Lee L.-H."/>
            <person name="Ser H.-L."/>
        </authorList>
    </citation>
    <scope>NUCLEOTIDE SEQUENCE [LARGE SCALE GENOMIC DNA]</scope>
    <source>
        <strain evidence="6">MUSC 136</strain>
    </source>
</reference>
<keyword evidence="3" id="KW-0378">Hydrolase</keyword>
<gene>
    <name evidence="6" type="ORF">VT52_012910</name>
</gene>
<evidence type="ECO:0000256" key="3">
    <source>
        <dbReference type="ARBA" id="ARBA00022801"/>
    </source>
</evidence>
<dbReference type="InterPro" id="IPR013519">
    <property type="entry name" value="Int_alpha_beta-p"/>
</dbReference>
<dbReference type="SMART" id="SM00191">
    <property type="entry name" value="Int_alpha"/>
    <property type="match status" value="7"/>
</dbReference>
<dbReference type="RefSeq" id="WP_046424702.1">
    <property type="nucleotide sequence ID" value="NZ_LBDA02000029.1"/>
</dbReference>
<keyword evidence="1 5" id="KW-0732">Signal</keyword>
<dbReference type="SUPFAM" id="SSF69318">
    <property type="entry name" value="Integrin alpha N-terminal domain"/>
    <property type="match status" value="2"/>
</dbReference>
<dbReference type="Proteomes" id="UP000034838">
    <property type="component" value="Unassembled WGS sequence"/>
</dbReference>
<feature type="signal peptide" evidence="5">
    <location>
        <begin position="1"/>
        <end position="24"/>
    </location>
</feature>
<comment type="caution">
    <text evidence="6">The sequence shown here is derived from an EMBL/GenBank/DDBJ whole genome shotgun (WGS) entry which is preliminary data.</text>
</comment>
<keyword evidence="2" id="KW-0677">Repeat</keyword>
<dbReference type="InterPro" id="IPR013517">
    <property type="entry name" value="FG-GAP"/>
</dbReference>
<protein>
    <recommendedName>
        <fullName evidence="8">Integrin-like protein</fullName>
    </recommendedName>
</protein>
<dbReference type="PANTHER" id="PTHR23221:SF7">
    <property type="entry name" value="PHOSPHATIDYLINOSITOL-GLYCAN-SPECIFIC PHOSPHOLIPASE D"/>
    <property type="match status" value="1"/>
</dbReference>
<dbReference type="GO" id="GO:0008305">
    <property type="term" value="C:integrin complex"/>
    <property type="evidence" value="ECO:0007669"/>
    <property type="project" value="InterPro"/>
</dbReference>
<dbReference type="EMBL" id="LBDA02000029">
    <property type="protein sequence ID" value="OIK27076.1"/>
    <property type="molecule type" value="Genomic_DNA"/>
</dbReference>
<evidence type="ECO:0000256" key="1">
    <source>
        <dbReference type="ARBA" id="ARBA00022729"/>
    </source>
</evidence>
<dbReference type="PANTHER" id="PTHR23221">
    <property type="entry name" value="GLYCOSYLPHOSPHATIDYLINOSITOL PHOSPHOLIPASE D"/>
    <property type="match status" value="1"/>
</dbReference>
<evidence type="ECO:0000256" key="5">
    <source>
        <dbReference type="SAM" id="SignalP"/>
    </source>
</evidence>
<name>A0A1J4Q3E9_9ACTN</name>
<accession>A0A1J4Q3E9</accession>
<evidence type="ECO:0000313" key="6">
    <source>
        <dbReference type="EMBL" id="OIK27076.1"/>
    </source>
</evidence>
<keyword evidence="7" id="KW-1185">Reference proteome</keyword>